<organism evidence="2 3">
    <name type="scientific">Exidia glandulosa HHB12029</name>
    <dbReference type="NCBI Taxonomy" id="1314781"/>
    <lineage>
        <taxon>Eukaryota</taxon>
        <taxon>Fungi</taxon>
        <taxon>Dikarya</taxon>
        <taxon>Basidiomycota</taxon>
        <taxon>Agaricomycotina</taxon>
        <taxon>Agaricomycetes</taxon>
        <taxon>Auriculariales</taxon>
        <taxon>Exidiaceae</taxon>
        <taxon>Exidia</taxon>
    </lineage>
</organism>
<gene>
    <name evidence="2" type="ORF">EXIGLDRAFT_782728</name>
</gene>
<protein>
    <submittedName>
        <fullName evidence="2">Uncharacterized protein</fullName>
    </submittedName>
</protein>
<keyword evidence="3" id="KW-1185">Reference proteome</keyword>
<dbReference type="InParanoid" id="A0A166NH46"/>
<feature type="compositionally biased region" description="Basic residues" evidence="1">
    <location>
        <begin position="39"/>
        <end position="60"/>
    </location>
</feature>
<feature type="region of interest" description="Disordered" evidence="1">
    <location>
        <begin position="120"/>
        <end position="140"/>
    </location>
</feature>
<accession>A0A166NH46</accession>
<reference evidence="2 3" key="1">
    <citation type="journal article" date="2016" name="Mol. Biol. Evol.">
        <title>Comparative Genomics of Early-Diverging Mushroom-Forming Fungi Provides Insights into the Origins of Lignocellulose Decay Capabilities.</title>
        <authorList>
            <person name="Nagy L.G."/>
            <person name="Riley R."/>
            <person name="Tritt A."/>
            <person name="Adam C."/>
            <person name="Daum C."/>
            <person name="Floudas D."/>
            <person name="Sun H."/>
            <person name="Yadav J.S."/>
            <person name="Pangilinan J."/>
            <person name="Larsson K.H."/>
            <person name="Matsuura K."/>
            <person name="Barry K."/>
            <person name="Labutti K."/>
            <person name="Kuo R."/>
            <person name="Ohm R.A."/>
            <person name="Bhattacharya S.S."/>
            <person name="Shirouzu T."/>
            <person name="Yoshinaga Y."/>
            <person name="Martin F.M."/>
            <person name="Grigoriev I.V."/>
            <person name="Hibbett D.S."/>
        </authorList>
    </citation>
    <scope>NUCLEOTIDE SEQUENCE [LARGE SCALE GENOMIC DNA]</scope>
    <source>
        <strain evidence="2 3">HHB12029</strain>
    </source>
</reference>
<dbReference type="AlphaFoldDB" id="A0A166NH46"/>
<sequence>MWLTSPADTGPRVLVALRLPDVFSSRVLDSSTTQDHTRARAPNRRRRTRARLRRQQLHAPRKRSLEIQVLALAARGHDARRRLRVHASRGRSVAASTSPPRFLAHFTLSALAFVVATCHSPPPSPSPLATRRRRPHNRAHRRTAALRAFASAREVVHSYSRMRPGAYLPWIQPT</sequence>
<evidence type="ECO:0000256" key="1">
    <source>
        <dbReference type="SAM" id="MobiDB-lite"/>
    </source>
</evidence>
<evidence type="ECO:0000313" key="2">
    <source>
        <dbReference type="EMBL" id="KZV79160.1"/>
    </source>
</evidence>
<dbReference type="EMBL" id="KV426669">
    <property type="protein sequence ID" value="KZV79160.1"/>
    <property type="molecule type" value="Genomic_DNA"/>
</dbReference>
<dbReference type="Proteomes" id="UP000077266">
    <property type="component" value="Unassembled WGS sequence"/>
</dbReference>
<feature type="region of interest" description="Disordered" evidence="1">
    <location>
        <begin position="28"/>
        <end position="60"/>
    </location>
</feature>
<name>A0A166NH46_EXIGL</name>
<evidence type="ECO:0000313" key="3">
    <source>
        <dbReference type="Proteomes" id="UP000077266"/>
    </source>
</evidence>
<feature type="compositionally biased region" description="Basic residues" evidence="1">
    <location>
        <begin position="130"/>
        <end position="140"/>
    </location>
</feature>
<proteinExistence type="predicted"/>